<name>A0A1U8A3R3_NELNU</name>
<dbReference type="GO" id="GO:0046983">
    <property type="term" value="F:protein dimerization activity"/>
    <property type="evidence" value="ECO:0007669"/>
    <property type="project" value="InterPro"/>
</dbReference>
<keyword evidence="2" id="KW-0805">Transcription regulation</keyword>
<evidence type="ECO:0000256" key="4">
    <source>
        <dbReference type="ARBA" id="ARBA00023242"/>
    </source>
</evidence>
<dbReference type="FunCoup" id="A0A1U8A3R3">
    <property type="interactions" value="10"/>
</dbReference>
<dbReference type="GO" id="GO:0000976">
    <property type="term" value="F:transcription cis-regulatory region binding"/>
    <property type="evidence" value="ECO:0007669"/>
    <property type="project" value="UniProtKB-ARBA"/>
</dbReference>
<dbReference type="GO" id="GO:0006355">
    <property type="term" value="P:regulation of DNA-templated transcription"/>
    <property type="evidence" value="ECO:0007669"/>
    <property type="project" value="InterPro"/>
</dbReference>
<accession>A0A1U8A3R3</accession>
<dbReference type="PANTHER" id="PTHR33124">
    <property type="entry name" value="TRANSCRIPTION FACTOR IBH1-LIKE 1"/>
    <property type="match status" value="1"/>
</dbReference>
<keyword evidence="3" id="KW-0804">Transcription</keyword>
<dbReference type="PANTHER" id="PTHR33124:SF57">
    <property type="entry name" value="TRANSCRIPTION FACTOR UPBEAT-LIKE PROTEIN"/>
    <property type="match status" value="1"/>
</dbReference>
<dbReference type="GO" id="GO:0005634">
    <property type="term" value="C:nucleus"/>
    <property type="evidence" value="ECO:0007669"/>
    <property type="project" value="UniProtKB-SubCell"/>
</dbReference>
<dbReference type="eggNOG" id="ENOG502S6T9">
    <property type="taxonomic scope" value="Eukaryota"/>
</dbReference>
<keyword evidence="6" id="KW-1185">Reference proteome</keyword>
<dbReference type="InterPro" id="IPR044660">
    <property type="entry name" value="IBH1-like"/>
</dbReference>
<dbReference type="KEGG" id="nnu:104598876"/>
<evidence type="ECO:0000256" key="1">
    <source>
        <dbReference type="ARBA" id="ARBA00004123"/>
    </source>
</evidence>
<keyword evidence="4" id="KW-0539">Nucleus</keyword>
<feature type="compositionally biased region" description="Basic residues" evidence="5">
    <location>
        <begin position="11"/>
        <end position="23"/>
    </location>
</feature>
<dbReference type="InParanoid" id="A0A1U8A3R3"/>
<evidence type="ECO:0000256" key="3">
    <source>
        <dbReference type="ARBA" id="ARBA00023163"/>
    </source>
</evidence>
<dbReference type="AlphaFoldDB" id="A0A1U8A3R3"/>
<dbReference type="RefSeq" id="XP_010259452.1">
    <property type="nucleotide sequence ID" value="XM_010261150.2"/>
</dbReference>
<evidence type="ECO:0000313" key="7">
    <source>
        <dbReference type="RefSeq" id="XP_010259452.1"/>
    </source>
</evidence>
<dbReference type="CDD" id="cd11444">
    <property type="entry name" value="bHLH_AtIBH1_like"/>
    <property type="match status" value="1"/>
</dbReference>
<dbReference type="Proteomes" id="UP000189703">
    <property type="component" value="Unplaced"/>
</dbReference>
<dbReference type="OrthoDB" id="994442at2759"/>
<evidence type="ECO:0000256" key="5">
    <source>
        <dbReference type="SAM" id="MobiDB-lite"/>
    </source>
</evidence>
<protein>
    <submittedName>
        <fullName evidence="7">Transcription factor UPBEAT1</fullName>
    </submittedName>
</protein>
<feature type="region of interest" description="Disordered" evidence="5">
    <location>
        <begin position="1"/>
        <end position="24"/>
    </location>
</feature>
<feature type="compositionally biased region" description="Low complexity" evidence="5">
    <location>
        <begin position="1"/>
        <end position="10"/>
    </location>
</feature>
<dbReference type="SUPFAM" id="SSF47459">
    <property type="entry name" value="HLH, helix-loop-helix DNA-binding domain"/>
    <property type="match status" value="1"/>
</dbReference>
<comment type="subcellular location">
    <subcellularLocation>
        <location evidence="1">Nucleus</location>
    </subcellularLocation>
</comment>
<dbReference type="OMA" id="KTQTTRG"/>
<dbReference type="InterPro" id="IPR036638">
    <property type="entry name" value="HLH_DNA-bd_sf"/>
</dbReference>
<dbReference type="InterPro" id="IPR044549">
    <property type="entry name" value="bHLH_AtIBH1-like"/>
</dbReference>
<proteinExistence type="predicted"/>
<dbReference type="GeneID" id="104598876"/>
<gene>
    <name evidence="7" type="primary">LOC104598876</name>
</gene>
<evidence type="ECO:0000256" key="2">
    <source>
        <dbReference type="ARBA" id="ARBA00023015"/>
    </source>
</evidence>
<evidence type="ECO:0000313" key="6">
    <source>
        <dbReference type="Proteomes" id="UP000189703"/>
    </source>
</evidence>
<sequence length="103" mass="12046">MSSRPRSLLRTPRRKRSLRRQSRSRLCGARKCLRNVVNGGRVQMGISEKLETLKNLIPARQGEMKADRLFKETAEYIVFLRAQVQILQRLIDFYGTDEKQKVV</sequence>
<organism evidence="6 7">
    <name type="scientific">Nelumbo nucifera</name>
    <name type="common">Sacred lotus</name>
    <dbReference type="NCBI Taxonomy" id="4432"/>
    <lineage>
        <taxon>Eukaryota</taxon>
        <taxon>Viridiplantae</taxon>
        <taxon>Streptophyta</taxon>
        <taxon>Embryophyta</taxon>
        <taxon>Tracheophyta</taxon>
        <taxon>Spermatophyta</taxon>
        <taxon>Magnoliopsida</taxon>
        <taxon>Proteales</taxon>
        <taxon>Nelumbonaceae</taxon>
        <taxon>Nelumbo</taxon>
    </lineage>
</organism>
<reference evidence="7" key="1">
    <citation type="submission" date="2025-08" db="UniProtKB">
        <authorList>
            <consortium name="RefSeq"/>
        </authorList>
    </citation>
    <scope>IDENTIFICATION</scope>
</reference>